<feature type="region of interest" description="Disordered" evidence="1">
    <location>
        <begin position="1"/>
        <end position="72"/>
    </location>
</feature>
<reference evidence="2 3" key="1">
    <citation type="journal article" date="2019" name="Commun. Biol.">
        <title>The bagworm genome reveals a unique fibroin gene that provides high tensile strength.</title>
        <authorList>
            <person name="Kono N."/>
            <person name="Nakamura H."/>
            <person name="Ohtoshi R."/>
            <person name="Tomita M."/>
            <person name="Numata K."/>
            <person name="Arakawa K."/>
        </authorList>
    </citation>
    <scope>NUCLEOTIDE SEQUENCE [LARGE SCALE GENOMIC DNA]</scope>
</reference>
<comment type="caution">
    <text evidence="2">The sequence shown here is derived from an EMBL/GenBank/DDBJ whole genome shotgun (WGS) entry which is preliminary data.</text>
</comment>
<feature type="compositionally biased region" description="Basic residues" evidence="1">
    <location>
        <begin position="20"/>
        <end position="36"/>
    </location>
</feature>
<gene>
    <name evidence="2" type="ORF">EVAR_46253_1</name>
</gene>
<organism evidence="2 3">
    <name type="scientific">Eumeta variegata</name>
    <name type="common">Bagworm moth</name>
    <name type="synonym">Eumeta japonica</name>
    <dbReference type="NCBI Taxonomy" id="151549"/>
    <lineage>
        <taxon>Eukaryota</taxon>
        <taxon>Metazoa</taxon>
        <taxon>Ecdysozoa</taxon>
        <taxon>Arthropoda</taxon>
        <taxon>Hexapoda</taxon>
        <taxon>Insecta</taxon>
        <taxon>Pterygota</taxon>
        <taxon>Neoptera</taxon>
        <taxon>Endopterygota</taxon>
        <taxon>Lepidoptera</taxon>
        <taxon>Glossata</taxon>
        <taxon>Ditrysia</taxon>
        <taxon>Tineoidea</taxon>
        <taxon>Psychidae</taxon>
        <taxon>Oiketicinae</taxon>
        <taxon>Eumeta</taxon>
    </lineage>
</organism>
<accession>A0A4C1Y6B0</accession>
<keyword evidence="3" id="KW-1185">Reference proteome</keyword>
<proteinExistence type="predicted"/>
<evidence type="ECO:0000313" key="2">
    <source>
        <dbReference type="EMBL" id="GBP71448.1"/>
    </source>
</evidence>
<evidence type="ECO:0000256" key="1">
    <source>
        <dbReference type="SAM" id="MobiDB-lite"/>
    </source>
</evidence>
<evidence type="ECO:0000313" key="3">
    <source>
        <dbReference type="Proteomes" id="UP000299102"/>
    </source>
</evidence>
<sequence length="135" mass="15075">MTSRECTKGDILHKITGTKGSKRQERHLRPGGRVSKRAGDNGPGGEPAAAERSVIRERNYRRPTGRATVDIGRGKASSNVDITVEKQQSVSTILYKTKEIAESLEFIQQESYNFGRVDNPSRSLFIPRRSCIQED</sequence>
<dbReference type="EMBL" id="BGZK01001109">
    <property type="protein sequence ID" value="GBP71448.1"/>
    <property type="molecule type" value="Genomic_DNA"/>
</dbReference>
<dbReference type="Proteomes" id="UP000299102">
    <property type="component" value="Unassembled WGS sequence"/>
</dbReference>
<feature type="compositionally biased region" description="Basic and acidic residues" evidence="1">
    <location>
        <begin position="1"/>
        <end position="13"/>
    </location>
</feature>
<protein>
    <submittedName>
        <fullName evidence="2">Uncharacterized protein</fullName>
    </submittedName>
</protein>
<name>A0A4C1Y6B0_EUMVA</name>
<dbReference type="AlphaFoldDB" id="A0A4C1Y6B0"/>